<dbReference type="InterPro" id="IPR007452">
    <property type="entry name" value="TamB_C"/>
</dbReference>
<dbReference type="PANTHER" id="PTHR34457:SF3">
    <property type="entry name" value="PROTEIN TIC236, CHLOROPLASTIC"/>
    <property type="match status" value="1"/>
</dbReference>
<keyword evidence="9" id="KW-1185">Reference proteome</keyword>
<evidence type="ECO:0000313" key="9">
    <source>
        <dbReference type="Proteomes" id="UP000010384"/>
    </source>
</evidence>
<dbReference type="RefSeq" id="WP_015155785.1">
    <property type="nucleotide sequence ID" value="NC_019695.1"/>
</dbReference>
<evidence type="ECO:0000259" key="7">
    <source>
        <dbReference type="Pfam" id="PF04357"/>
    </source>
</evidence>
<dbReference type="InterPro" id="IPR053022">
    <property type="entry name" value="Chloroplast_translocon_comp"/>
</dbReference>
<evidence type="ECO:0000256" key="4">
    <source>
        <dbReference type="ARBA" id="ARBA00023136"/>
    </source>
</evidence>
<accession>K9U2B7</accession>
<name>K9U2B7_CHRTP</name>
<keyword evidence="2 6" id="KW-0812">Transmembrane</keyword>
<evidence type="ECO:0000313" key="8">
    <source>
        <dbReference type="EMBL" id="AFY89242.1"/>
    </source>
</evidence>
<evidence type="ECO:0000256" key="3">
    <source>
        <dbReference type="ARBA" id="ARBA00022989"/>
    </source>
</evidence>
<dbReference type="eggNOG" id="COG2911">
    <property type="taxonomic scope" value="Bacteria"/>
</dbReference>
<keyword evidence="4 6" id="KW-0472">Membrane</keyword>
<dbReference type="Pfam" id="PF04357">
    <property type="entry name" value="TamB"/>
    <property type="match status" value="1"/>
</dbReference>
<dbReference type="PANTHER" id="PTHR34457">
    <property type="entry name" value="EMBRYO DEFECTIVE 2410"/>
    <property type="match status" value="1"/>
</dbReference>
<proteinExistence type="predicted"/>
<dbReference type="EMBL" id="CP003597">
    <property type="protein sequence ID" value="AFY89242.1"/>
    <property type="molecule type" value="Genomic_DNA"/>
</dbReference>
<evidence type="ECO:0000256" key="1">
    <source>
        <dbReference type="ARBA" id="ARBA00004167"/>
    </source>
</evidence>
<feature type="transmembrane region" description="Helical" evidence="6">
    <location>
        <begin position="21"/>
        <end position="48"/>
    </location>
</feature>
<sequence>MTHSPRRPPEANSRRRLWLLIFSRSSLAVGAFLLVAIVGGVSWGWVFINQRLVPLVERNLEQLLGRPVDIGVVERFSLNSLRFSSAALPATSSDPDRVTAEAVEVQFDLLPLLFNRRLELNVTLVQPDVYVEQAKNGQWVSTQIKTPQGGAGLIQTELETIRVRDADIVLVPNPEPSRPSGAVAMLQRSRFANADVSGVARFLDQNERIQFELTGQPKTGGKLALSGETRPAALQQTTLNIEAENLLATEISRLIDLPINLQAGRVDGDLRVQLQPEGQQPAIAGTASLSNVTAKIENVPNLFTNTQGKLLFKPDRTIALQNVTTRYGKIPVQIGGSLNTLKGYNLSGQVKAVSANNLLNTLNVESPFPTKGTLRADIQLRGAIEQPVLSGTVSTIKTARIDRIPFKDISGRFELTTAGATPEITFANIQATPAVGGKITGKGQIQLGTQPQVAFNFQGQNVPGNAIAKLYDTTPPIHIGDVAGTAKISGSPGNIRTVAQVQAPEATYPGTAQVIVTNEGNTLIRDAVFQVAGGKVTANGQINRDRAFQAVVNASGVQLKSFSPQLRGQFSANKVRVTGNSFDLSEIQAQGQVGFSQGLAVIEQPLTAQVRWNGDRIIVQKATASGLNASGTVDVRLPEQAAPEIAGFNLDVRARDYDLQEFGLDIPGNVTLAGQADFTGKVTGTPDAPNAVGNLGLQNLRVNGLAFDPVLTGKLNYRAGQQTQLDVSGKQDRIAFTLDKNNRPVSFFVRRNQAVARGATQGENLVVNVQDFPVAVLRNVIPGDRLKQIGAISGEVSGNLTIDLTENITQSTVIGDVAIARPRAGRFTADAIKANIRYEGGDFSLKAGELRLGDSRIDLSGDFQAGQDRKFQFQIDFDRARVENVLQALSVFGFEDLAGGLLPEDLPGAEALPTVSVGIPEKSLLAQLRLFSEIRALITQQQQQERASATLPPLSALDGTISGEIAVTGALSPGLQPSLDVDFELRAQDWQWGTYKVDEAIARGTFEDGVLTLLPLRLDLGDGLIAFTGQLGEELSGQLRVVSVPVATLQPFLDRLPQALPFDVTGQLNALVTLAGNLENPQAIGEVALVEASLNQQPIQTAQLSFDYNDARLSFASDVLITGTQPVEITGSIPVALPFASVQPDSNQISIQANVQDRGLALLNLFTEQVAWVNGQGQVNVEVQGTLDQPLITGEAVVKNATLKAEALPEPLRNVTGTVEFNGDRIVVPNITGQYNSGKVTAEGTLPIFATQQAQPATNPLTVSLNDLEVDIEGRYEGGVSGNVVITGTALSPNIGGKIRLANGQVSLGGTEETPTAAVGTPAAGTATSSTATNRNTPEESPIEFTNLQLILGDDVRIVRQPLLNFEAEGDLAINGTLTNPRPQGVVRLTGGQVNLFTTQFNLARGKEQTARFTPKGGLDPILDVTLVATVPETTGIGRVPTSPFSGEIRDVGATSFGTFRTVRVQAAVEGPASELADNLELTSEPNRSEAEIVALLGGSFVNTLGRGDPTLGLATIAGSALLSNFQDNITEIGEALGIDELRLFPTIVTDPTENVSVLGLAAEAVFAITNDFSVSLSRVFAADDPLRYNLIYRLNDQILVRGSTNLSGESRLLVEYETRF</sequence>
<dbReference type="Proteomes" id="UP000010384">
    <property type="component" value="Chromosome"/>
</dbReference>
<evidence type="ECO:0000256" key="5">
    <source>
        <dbReference type="SAM" id="MobiDB-lite"/>
    </source>
</evidence>
<gene>
    <name evidence="8" type="ORF">Chro_3816</name>
</gene>
<evidence type="ECO:0000256" key="2">
    <source>
        <dbReference type="ARBA" id="ARBA00022692"/>
    </source>
</evidence>
<feature type="compositionally biased region" description="Low complexity" evidence="5">
    <location>
        <begin position="1310"/>
        <end position="1333"/>
    </location>
</feature>
<feature type="domain" description="Translocation and assembly module TamB C-terminal" evidence="7">
    <location>
        <begin position="1231"/>
        <end position="1621"/>
    </location>
</feature>
<keyword evidence="3 6" id="KW-1133">Transmembrane helix</keyword>
<dbReference type="GO" id="GO:0009306">
    <property type="term" value="P:protein secretion"/>
    <property type="evidence" value="ECO:0007669"/>
    <property type="project" value="InterPro"/>
</dbReference>
<dbReference type="InParanoid" id="K9U2B7"/>
<dbReference type="OrthoDB" id="536281at2"/>
<dbReference type="STRING" id="251229.Chro_3816"/>
<organism evidence="8 9">
    <name type="scientific">Chroococcidiopsis thermalis (strain PCC 7203)</name>
    <dbReference type="NCBI Taxonomy" id="251229"/>
    <lineage>
        <taxon>Bacteria</taxon>
        <taxon>Bacillati</taxon>
        <taxon>Cyanobacteriota</taxon>
        <taxon>Cyanophyceae</taxon>
        <taxon>Chroococcidiopsidales</taxon>
        <taxon>Chroococcidiopsidaceae</taxon>
        <taxon>Chroococcidiopsis</taxon>
    </lineage>
</organism>
<dbReference type="KEGG" id="cthe:Chro_3816"/>
<dbReference type="HOGENOM" id="CLU_001223_0_0_3"/>
<dbReference type="GO" id="GO:0005886">
    <property type="term" value="C:plasma membrane"/>
    <property type="evidence" value="ECO:0007669"/>
    <property type="project" value="InterPro"/>
</dbReference>
<protein>
    <recommendedName>
        <fullName evidence="7">Translocation and assembly module TamB C-terminal domain-containing protein</fullName>
    </recommendedName>
</protein>
<reference evidence="8 9" key="1">
    <citation type="submission" date="2012-06" db="EMBL/GenBank/DDBJ databases">
        <title>Finished chromosome of genome of Chroococcidiopsis thermalis PCC 7203.</title>
        <authorList>
            <consortium name="US DOE Joint Genome Institute"/>
            <person name="Gugger M."/>
            <person name="Coursin T."/>
            <person name="Rippka R."/>
            <person name="Tandeau De Marsac N."/>
            <person name="Huntemann M."/>
            <person name="Wei C.-L."/>
            <person name="Han J."/>
            <person name="Detter J.C."/>
            <person name="Han C."/>
            <person name="Tapia R."/>
            <person name="Davenport K."/>
            <person name="Daligault H."/>
            <person name="Erkkila T."/>
            <person name="Gu W."/>
            <person name="Munk A.C.C."/>
            <person name="Teshima H."/>
            <person name="Xu Y."/>
            <person name="Chain P."/>
            <person name="Chen A."/>
            <person name="Krypides N."/>
            <person name="Mavromatis K."/>
            <person name="Markowitz V."/>
            <person name="Szeto E."/>
            <person name="Ivanova N."/>
            <person name="Mikhailova N."/>
            <person name="Ovchinnikova G."/>
            <person name="Pagani I."/>
            <person name="Pati A."/>
            <person name="Goodwin L."/>
            <person name="Peters L."/>
            <person name="Pitluck S."/>
            <person name="Woyke T."/>
            <person name="Kerfeld C."/>
        </authorList>
    </citation>
    <scope>NUCLEOTIDE SEQUENCE [LARGE SCALE GENOMIC DNA]</scope>
    <source>
        <strain evidence="8 9">PCC 7203</strain>
    </source>
</reference>
<feature type="region of interest" description="Disordered" evidence="5">
    <location>
        <begin position="1310"/>
        <end position="1340"/>
    </location>
</feature>
<dbReference type="PATRIC" id="fig|251229.3.peg.4450"/>
<evidence type="ECO:0000256" key="6">
    <source>
        <dbReference type="SAM" id="Phobius"/>
    </source>
</evidence>
<comment type="subcellular location">
    <subcellularLocation>
        <location evidence="1">Membrane</location>
        <topology evidence="1">Single-pass membrane protein</topology>
    </subcellularLocation>
</comment>
<dbReference type="eggNOG" id="COG2982">
    <property type="taxonomic scope" value="Bacteria"/>
</dbReference>